<organism evidence="1 2">
    <name type="scientific">Smallanthus sonchifolius</name>
    <dbReference type="NCBI Taxonomy" id="185202"/>
    <lineage>
        <taxon>Eukaryota</taxon>
        <taxon>Viridiplantae</taxon>
        <taxon>Streptophyta</taxon>
        <taxon>Embryophyta</taxon>
        <taxon>Tracheophyta</taxon>
        <taxon>Spermatophyta</taxon>
        <taxon>Magnoliopsida</taxon>
        <taxon>eudicotyledons</taxon>
        <taxon>Gunneridae</taxon>
        <taxon>Pentapetalae</taxon>
        <taxon>asterids</taxon>
        <taxon>campanulids</taxon>
        <taxon>Asterales</taxon>
        <taxon>Asteraceae</taxon>
        <taxon>Asteroideae</taxon>
        <taxon>Heliantheae alliance</taxon>
        <taxon>Millerieae</taxon>
        <taxon>Smallanthus</taxon>
    </lineage>
</organism>
<accession>A0ACB9IMU4</accession>
<dbReference type="Proteomes" id="UP001056120">
    <property type="component" value="Linkage Group LG08"/>
</dbReference>
<evidence type="ECO:0000313" key="2">
    <source>
        <dbReference type="Proteomes" id="UP001056120"/>
    </source>
</evidence>
<comment type="caution">
    <text evidence="1">The sequence shown here is derived from an EMBL/GenBank/DDBJ whole genome shotgun (WGS) entry which is preliminary data.</text>
</comment>
<gene>
    <name evidence="1" type="ORF">L1987_25280</name>
</gene>
<keyword evidence="2" id="KW-1185">Reference proteome</keyword>
<dbReference type="EMBL" id="CM042025">
    <property type="protein sequence ID" value="KAI3809309.1"/>
    <property type="molecule type" value="Genomic_DNA"/>
</dbReference>
<evidence type="ECO:0000313" key="1">
    <source>
        <dbReference type="EMBL" id="KAI3809309.1"/>
    </source>
</evidence>
<reference evidence="2" key="1">
    <citation type="journal article" date="2022" name="Mol. Ecol. Resour.">
        <title>The genomes of chicory, endive, great burdock and yacon provide insights into Asteraceae palaeo-polyploidization history and plant inulin production.</title>
        <authorList>
            <person name="Fan W."/>
            <person name="Wang S."/>
            <person name="Wang H."/>
            <person name="Wang A."/>
            <person name="Jiang F."/>
            <person name="Liu H."/>
            <person name="Zhao H."/>
            <person name="Xu D."/>
            <person name="Zhang Y."/>
        </authorList>
    </citation>
    <scope>NUCLEOTIDE SEQUENCE [LARGE SCALE GENOMIC DNA]</scope>
    <source>
        <strain evidence="2">cv. Yunnan</strain>
    </source>
</reference>
<sequence length="101" mass="11112">MVQKRHDNSSAGVKGTIGYAAPEYGVGSKVSRTGDMYSYGILFLEMMTHKKPTYLEFGEGLNLHSYTKKAMGDGALEIVDPVLLKDVRMIGPRINEEETIG</sequence>
<name>A0ACB9IMU4_9ASTR</name>
<proteinExistence type="predicted"/>
<protein>
    <submittedName>
        <fullName evidence="1">Uncharacterized protein</fullName>
    </submittedName>
</protein>
<reference evidence="1 2" key="2">
    <citation type="journal article" date="2022" name="Mol. Ecol. Resour.">
        <title>The genomes of chicory, endive, great burdock and yacon provide insights into Asteraceae paleo-polyploidization history and plant inulin production.</title>
        <authorList>
            <person name="Fan W."/>
            <person name="Wang S."/>
            <person name="Wang H."/>
            <person name="Wang A."/>
            <person name="Jiang F."/>
            <person name="Liu H."/>
            <person name="Zhao H."/>
            <person name="Xu D."/>
            <person name="Zhang Y."/>
        </authorList>
    </citation>
    <scope>NUCLEOTIDE SEQUENCE [LARGE SCALE GENOMIC DNA]</scope>
    <source>
        <strain evidence="2">cv. Yunnan</strain>
        <tissue evidence="1">Leaves</tissue>
    </source>
</reference>